<evidence type="ECO:0000256" key="1">
    <source>
        <dbReference type="ARBA" id="ARBA00011073"/>
    </source>
</evidence>
<dbReference type="GO" id="GO:0006508">
    <property type="term" value="P:proteolysis"/>
    <property type="evidence" value="ECO:0007669"/>
    <property type="project" value="UniProtKB-KW"/>
</dbReference>
<evidence type="ECO:0000256" key="4">
    <source>
        <dbReference type="ARBA" id="ARBA00022825"/>
    </source>
</evidence>
<dbReference type="GO" id="GO:0004252">
    <property type="term" value="F:serine-type endopeptidase activity"/>
    <property type="evidence" value="ECO:0007669"/>
    <property type="project" value="InterPro"/>
</dbReference>
<evidence type="ECO:0000259" key="6">
    <source>
        <dbReference type="Pfam" id="PF00082"/>
    </source>
</evidence>
<dbReference type="RefSeq" id="WP_063625850.1">
    <property type="nucleotide sequence ID" value="NZ_LVLH01000016.1"/>
</dbReference>
<accession>A0A168RNT0</accession>
<dbReference type="InterPro" id="IPR036852">
    <property type="entry name" value="Peptidase_S8/S53_dom_sf"/>
</dbReference>
<keyword evidence="2" id="KW-0645">Protease</keyword>
<evidence type="ECO:0000256" key="3">
    <source>
        <dbReference type="ARBA" id="ARBA00022801"/>
    </source>
</evidence>
<dbReference type="EMBL" id="LVLH01000016">
    <property type="protein sequence ID" value="OAB49152.1"/>
    <property type="molecule type" value="Genomic_DNA"/>
</dbReference>
<dbReference type="SUPFAM" id="SSF52743">
    <property type="entry name" value="Subtilisin-like"/>
    <property type="match status" value="1"/>
</dbReference>
<dbReference type="SUPFAM" id="SSF49785">
    <property type="entry name" value="Galactose-binding domain-like"/>
    <property type="match status" value="1"/>
</dbReference>
<dbReference type="InterPro" id="IPR000209">
    <property type="entry name" value="Peptidase_S8/S53_dom"/>
</dbReference>
<dbReference type="PANTHER" id="PTHR43806">
    <property type="entry name" value="PEPTIDASE S8"/>
    <property type="match status" value="1"/>
</dbReference>
<reference evidence="7 8" key="1">
    <citation type="submission" date="2016-03" db="EMBL/GenBank/DDBJ databases">
        <title>Genome sequence of Mycoplasma gallinarum strain Mgn_IPT.</title>
        <authorList>
            <person name="Yacoub E."/>
            <person name="Sirand-Pugnet P."/>
            <person name="Barre A."/>
            <person name="Maurier F."/>
            <person name="Blanchard A."/>
            <person name="Ben Abdelmoumen B.M."/>
        </authorList>
    </citation>
    <scope>NUCLEOTIDE SEQUENCE [LARGE SCALE GENOMIC DNA]</scope>
    <source>
        <strain evidence="7 8">Mgn_IPT</strain>
    </source>
</reference>
<evidence type="ECO:0000256" key="2">
    <source>
        <dbReference type="ARBA" id="ARBA00022670"/>
    </source>
</evidence>
<dbReference type="OrthoDB" id="400658at2"/>
<keyword evidence="3" id="KW-0378">Hydrolase</keyword>
<evidence type="ECO:0000313" key="8">
    <source>
        <dbReference type="Proteomes" id="UP000076983"/>
    </source>
</evidence>
<keyword evidence="4" id="KW-0720">Serine protease</keyword>
<dbReference type="InterPro" id="IPR050131">
    <property type="entry name" value="Peptidase_S8_subtilisin-like"/>
</dbReference>
<evidence type="ECO:0000313" key="7">
    <source>
        <dbReference type="EMBL" id="OAB49152.1"/>
    </source>
</evidence>
<evidence type="ECO:0000256" key="5">
    <source>
        <dbReference type="PROSITE-ProRule" id="PRU01240"/>
    </source>
</evidence>
<dbReference type="PANTHER" id="PTHR43806:SF11">
    <property type="entry name" value="CEREVISIN-RELATED"/>
    <property type="match status" value="1"/>
</dbReference>
<comment type="similarity">
    <text evidence="1 5">Belongs to the peptidase S8 family.</text>
</comment>
<name>A0A168RNT0_9BACT</name>
<comment type="caution">
    <text evidence="7">The sequence shown here is derived from an EMBL/GenBank/DDBJ whole genome shotgun (WGS) entry which is preliminary data.</text>
</comment>
<organism evidence="7 8">
    <name type="scientific">Mycoplasmopsis gallinarum</name>
    <dbReference type="NCBI Taxonomy" id="29557"/>
    <lineage>
        <taxon>Bacteria</taxon>
        <taxon>Bacillati</taxon>
        <taxon>Mycoplasmatota</taxon>
        <taxon>Mycoplasmoidales</taxon>
        <taxon>Metamycoplasmataceae</taxon>
        <taxon>Mycoplasmopsis</taxon>
    </lineage>
</organism>
<gene>
    <name evidence="7" type="ORF">MGALLINA_00740</name>
</gene>
<comment type="caution">
    <text evidence="5">Lacks conserved residue(s) required for the propagation of feature annotation.</text>
</comment>
<dbReference type="Pfam" id="PF00082">
    <property type="entry name" value="Peptidase_S8"/>
    <property type="match status" value="1"/>
</dbReference>
<protein>
    <submittedName>
        <fullName evidence="7">AprE-like protein</fullName>
    </submittedName>
</protein>
<dbReference type="STRING" id="29557.MGALLINA_00740"/>
<dbReference type="Proteomes" id="UP000076983">
    <property type="component" value="Unassembled WGS sequence"/>
</dbReference>
<dbReference type="PROSITE" id="PS51892">
    <property type="entry name" value="SUBTILASE"/>
    <property type="match status" value="1"/>
</dbReference>
<keyword evidence="8" id="KW-1185">Reference proteome</keyword>
<dbReference type="AlphaFoldDB" id="A0A168RNT0"/>
<sequence length="366" mass="41836">MKTGYSEHATKVASIAGGYEGVNPNINLYGQWFDDDDDFGDEIRYFKSKNVKVINMSFGKKYHDNIDLEYNVNSAKLDKIAQENPEIIFVLSAGNDGFEQFHQLNNWKLANNVLIVGSTDNGKNSAIYSSYDSYTDRQITLLAPGLYYKNGIPFNGTSFAALFITGIISLTLQKYPKVYDKGKNNIIAISTLLVSTKNRKYSDHISINSDGAGIFDYNKLDQAFSNLYYHSKINSLDDNFIKEINLKENQNLKLSLAWEANVIKKIKYRPSPPVHSIGYNVPLNFEEKPKNHVFPPIKILYGKMETTIQNFDLYLLDENNNVVQKPNSLRRNIELIEWKVNKTGKYKIKVIEPLKEQDFVLSYTLN</sequence>
<dbReference type="InterPro" id="IPR008979">
    <property type="entry name" value="Galactose-bd-like_sf"/>
</dbReference>
<dbReference type="Gene3D" id="3.40.50.200">
    <property type="entry name" value="Peptidase S8/S53 domain"/>
    <property type="match status" value="1"/>
</dbReference>
<dbReference type="PATRIC" id="fig|29557.3.peg.58"/>
<feature type="domain" description="Peptidase S8/S53" evidence="6">
    <location>
        <begin position="4"/>
        <end position="213"/>
    </location>
</feature>
<proteinExistence type="inferred from homology"/>